<feature type="chain" id="PRO_5016459943" evidence="10">
    <location>
        <begin position="24"/>
        <end position="1040"/>
    </location>
</feature>
<organism evidence="13 14">
    <name type="scientific">Pedobacter nutrimenti</name>
    <dbReference type="NCBI Taxonomy" id="1241337"/>
    <lineage>
        <taxon>Bacteria</taxon>
        <taxon>Pseudomonadati</taxon>
        <taxon>Bacteroidota</taxon>
        <taxon>Sphingobacteriia</taxon>
        <taxon>Sphingobacteriales</taxon>
        <taxon>Sphingobacteriaceae</taxon>
        <taxon>Pedobacter</taxon>
    </lineage>
</organism>
<dbReference type="InterPro" id="IPR023996">
    <property type="entry name" value="TonB-dep_OMP_SusC/RagA"/>
</dbReference>
<keyword evidence="5 9" id="KW-0798">TonB box</keyword>
<dbReference type="InterPro" id="IPR000531">
    <property type="entry name" value="Beta-barrel_TonB"/>
</dbReference>
<keyword evidence="14" id="KW-1185">Reference proteome</keyword>
<dbReference type="SUPFAM" id="SSF49464">
    <property type="entry name" value="Carboxypeptidase regulatory domain-like"/>
    <property type="match status" value="1"/>
</dbReference>
<evidence type="ECO:0000256" key="4">
    <source>
        <dbReference type="ARBA" id="ARBA00022692"/>
    </source>
</evidence>
<dbReference type="InterPro" id="IPR008969">
    <property type="entry name" value="CarboxyPept-like_regulatory"/>
</dbReference>
<dbReference type="Pfam" id="PF07715">
    <property type="entry name" value="Plug"/>
    <property type="match status" value="1"/>
</dbReference>
<gene>
    <name evidence="13" type="ORF">B0O44_104541</name>
</gene>
<dbReference type="Pfam" id="PF13715">
    <property type="entry name" value="CarbopepD_reg_2"/>
    <property type="match status" value="1"/>
</dbReference>
<keyword evidence="10" id="KW-0732">Signal</keyword>
<dbReference type="NCBIfam" id="TIGR04056">
    <property type="entry name" value="OMP_RagA_SusC"/>
    <property type="match status" value="1"/>
</dbReference>
<name>A0A318UFV7_9SPHI</name>
<evidence type="ECO:0000256" key="5">
    <source>
        <dbReference type="ARBA" id="ARBA00023077"/>
    </source>
</evidence>
<dbReference type="Gene3D" id="2.60.40.1120">
    <property type="entry name" value="Carboxypeptidase-like, regulatory domain"/>
    <property type="match status" value="1"/>
</dbReference>
<proteinExistence type="inferred from homology"/>
<dbReference type="Pfam" id="PF00593">
    <property type="entry name" value="TonB_dep_Rec_b-barrel"/>
    <property type="match status" value="1"/>
</dbReference>
<evidence type="ECO:0000313" key="14">
    <source>
        <dbReference type="Proteomes" id="UP000248198"/>
    </source>
</evidence>
<evidence type="ECO:0000313" key="13">
    <source>
        <dbReference type="EMBL" id="PYF74370.1"/>
    </source>
</evidence>
<dbReference type="InterPro" id="IPR037066">
    <property type="entry name" value="Plug_dom_sf"/>
</dbReference>
<dbReference type="InterPro" id="IPR039426">
    <property type="entry name" value="TonB-dep_rcpt-like"/>
</dbReference>
<protein>
    <submittedName>
        <fullName evidence="13">TonB-linked SusC/RagA family outer membrane protein</fullName>
    </submittedName>
</protein>
<comment type="caution">
    <text evidence="13">The sequence shown here is derived from an EMBL/GenBank/DDBJ whole genome shotgun (WGS) entry which is preliminary data.</text>
</comment>
<dbReference type="Proteomes" id="UP000248198">
    <property type="component" value="Unassembled WGS sequence"/>
</dbReference>
<dbReference type="InterPro" id="IPR036942">
    <property type="entry name" value="Beta-barrel_TonB_sf"/>
</dbReference>
<keyword evidence="6 8" id="KW-0472">Membrane</keyword>
<dbReference type="InterPro" id="IPR023997">
    <property type="entry name" value="TonB-dep_OMP_SusC/RagA_CS"/>
</dbReference>
<dbReference type="RefSeq" id="WP_110831620.1">
    <property type="nucleotide sequence ID" value="NZ_QKLU01000004.1"/>
</dbReference>
<dbReference type="SUPFAM" id="SSF56935">
    <property type="entry name" value="Porins"/>
    <property type="match status" value="1"/>
</dbReference>
<evidence type="ECO:0000256" key="1">
    <source>
        <dbReference type="ARBA" id="ARBA00004571"/>
    </source>
</evidence>
<comment type="subcellular location">
    <subcellularLocation>
        <location evidence="1 8">Cell outer membrane</location>
        <topology evidence="1 8">Multi-pass membrane protein</topology>
    </subcellularLocation>
</comment>
<dbReference type="OrthoDB" id="9768177at2"/>
<evidence type="ECO:0000256" key="9">
    <source>
        <dbReference type="RuleBase" id="RU003357"/>
    </source>
</evidence>
<dbReference type="AlphaFoldDB" id="A0A318UFV7"/>
<evidence type="ECO:0000256" key="2">
    <source>
        <dbReference type="ARBA" id="ARBA00022448"/>
    </source>
</evidence>
<dbReference type="Gene3D" id="2.40.170.20">
    <property type="entry name" value="TonB-dependent receptor, beta-barrel domain"/>
    <property type="match status" value="1"/>
</dbReference>
<evidence type="ECO:0000256" key="6">
    <source>
        <dbReference type="ARBA" id="ARBA00023136"/>
    </source>
</evidence>
<feature type="domain" description="TonB-dependent receptor-like beta-barrel" evidence="11">
    <location>
        <begin position="420"/>
        <end position="891"/>
    </location>
</feature>
<feature type="domain" description="TonB-dependent receptor plug" evidence="12">
    <location>
        <begin position="119"/>
        <end position="224"/>
    </location>
</feature>
<evidence type="ECO:0000259" key="11">
    <source>
        <dbReference type="Pfam" id="PF00593"/>
    </source>
</evidence>
<sequence>MQFKLKLLAGITLLFCFVNAAYAQSLRLTGKVTQKSDGQGIPGASIVVKGASSGTMTDVNGNYTLNLPPAGGVLVVSYIGMETVERTVTGAGVQNFVLSDDLKVLNEVVVVGYGTQKVTNISGAISVIKSADIKKLNAVRTEEALQGQVSGVTVIQPGSPGAKPSVLVRGIPSFSGNDPTVVVDGSIQTLDDLNSINPSDIESINVLKDAATTAIYGLKGGNGVIVVTTKAGSRNQKTEFSFNSNFGLQDVSRRIGVLNAAEYGAIVNEGSVAAGGNIIFPDLSILGKGTDWQKEIFHTAPLQSQNISARGGSEKMTYFLSAGYLSQGGIVGGYDKSHFNRGTFTANLTFDFTSKLKFILNTTGVLLNNKGVQENSFNSIIGSALNFDPTVPVYNNDKSVVSKYGYSDLLLSEIFNPLTKLDNTYNTNTGSKIYGKFELQYQVIKGLKLNSRFGYTKYDDKSKTFTPLIFWGPQNVENGLDAAGNPVTGRHNNVAQTKNSNFNYTWENFGNYNFSVAQDHHFETVLGFSMAKTTGNSMNVGRQDVPFNSWEFADYSAATGTNSADNPNAQTGGYYQYFRRNLSYFGRVNYDYKDRYLASFSARRDGSYAFGVNNKFGNFYAGSLGWVVTGEEFFKPAFIDYLKVRGSYGVTGNENTTPQYVKIATGGPDYGPTANSNGYNFGNIFYPGSTVASSRNDNLAWEKQKQLNVGFDLTLLKNKVSISADYYQKKVDGLLFTPSVSLYLGTAQVPTANIGSTKSSGVDITVTYREKVGEFSINNMFNVTTMKNKVTETNTDGTARILGGSYFNGQSQTVTVFEKGYTPAYFYGYKTNGLFQNAAEIAAAPKQPGAQPGDIRYVDTNGDGVINDNDRVKIGDPFPSVTLGWNLSMSYKGFDFSALTYASIGNDIYRAYERNANFSNKYRAVLGRWTGEGSTNDARNPRYIFTDPNSNIRVSDRYVEDGSFVKIKNLQLGYTFPKSMLKNVFRSMRVYAQVKNAFVFTKYSGYDPEISGNGNLLENGVDRGAYPQARIYALGIDFNL</sequence>
<dbReference type="Gene3D" id="2.170.130.10">
    <property type="entry name" value="TonB-dependent receptor, plug domain"/>
    <property type="match status" value="1"/>
</dbReference>
<dbReference type="NCBIfam" id="TIGR04057">
    <property type="entry name" value="SusC_RagA_signa"/>
    <property type="match status" value="1"/>
</dbReference>
<dbReference type="PROSITE" id="PS52016">
    <property type="entry name" value="TONB_DEPENDENT_REC_3"/>
    <property type="match status" value="1"/>
</dbReference>
<comment type="similarity">
    <text evidence="8 9">Belongs to the TonB-dependent receptor family.</text>
</comment>
<dbReference type="InterPro" id="IPR012910">
    <property type="entry name" value="Plug_dom"/>
</dbReference>
<keyword evidence="4 8" id="KW-0812">Transmembrane</keyword>
<keyword evidence="7 8" id="KW-0998">Cell outer membrane</keyword>
<evidence type="ECO:0000256" key="7">
    <source>
        <dbReference type="ARBA" id="ARBA00023237"/>
    </source>
</evidence>
<reference evidence="13 14" key="1">
    <citation type="submission" date="2018-06" db="EMBL/GenBank/DDBJ databases">
        <title>Genomic Encyclopedia of Archaeal and Bacterial Type Strains, Phase II (KMG-II): from individual species to whole genera.</title>
        <authorList>
            <person name="Goeker M."/>
        </authorList>
    </citation>
    <scope>NUCLEOTIDE SEQUENCE [LARGE SCALE GENOMIC DNA]</scope>
    <source>
        <strain evidence="13 14">DSM 27372</strain>
    </source>
</reference>
<evidence type="ECO:0000256" key="8">
    <source>
        <dbReference type="PROSITE-ProRule" id="PRU01360"/>
    </source>
</evidence>
<evidence type="ECO:0000256" key="10">
    <source>
        <dbReference type="SAM" id="SignalP"/>
    </source>
</evidence>
<dbReference type="EMBL" id="QKLU01000004">
    <property type="protein sequence ID" value="PYF74370.1"/>
    <property type="molecule type" value="Genomic_DNA"/>
</dbReference>
<keyword evidence="3 8" id="KW-1134">Transmembrane beta strand</keyword>
<accession>A0A318UFV7</accession>
<evidence type="ECO:0000259" key="12">
    <source>
        <dbReference type="Pfam" id="PF07715"/>
    </source>
</evidence>
<evidence type="ECO:0000256" key="3">
    <source>
        <dbReference type="ARBA" id="ARBA00022452"/>
    </source>
</evidence>
<feature type="signal peptide" evidence="10">
    <location>
        <begin position="1"/>
        <end position="23"/>
    </location>
</feature>
<dbReference type="GO" id="GO:0009279">
    <property type="term" value="C:cell outer membrane"/>
    <property type="evidence" value="ECO:0007669"/>
    <property type="project" value="UniProtKB-SubCell"/>
</dbReference>
<keyword evidence="2 8" id="KW-0813">Transport</keyword>